<reference evidence="2" key="1">
    <citation type="submission" date="2023-05" db="EMBL/GenBank/DDBJ databases">
        <title>Sedimentitalea sp. nov. JM2-8.</title>
        <authorList>
            <person name="Huang J."/>
        </authorList>
    </citation>
    <scope>NUCLEOTIDE SEQUENCE [LARGE SCALE GENOMIC DNA]</scope>
    <source>
        <strain evidence="2">KHS03</strain>
    </source>
</reference>
<evidence type="ECO:0000313" key="1">
    <source>
        <dbReference type="EMBL" id="MDU9002821.1"/>
    </source>
</evidence>
<evidence type="ECO:0008006" key="3">
    <source>
        <dbReference type="Google" id="ProtNLM"/>
    </source>
</evidence>
<gene>
    <name evidence="1" type="ORF">QO231_03005</name>
</gene>
<evidence type="ECO:0000313" key="2">
    <source>
        <dbReference type="Proteomes" id="UP001255416"/>
    </source>
</evidence>
<keyword evidence="2" id="KW-1185">Reference proteome</keyword>
<name>A0ABU3V9H9_9RHOB</name>
<dbReference type="PROSITE" id="PS51257">
    <property type="entry name" value="PROKAR_LIPOPROTEIN"/>
    <property type="match status" value="1"/>
</dbReference>
<dbReference type="RefSeq" id="WP_316773225.1">
    <property type="nucleotide sequence ID" value="NZ_JASMWN010000002.1"/>
</dbReference>
<comment type="caution">
    <text evidence="1">The sequence shown here is derived from an EMBL/GenBank/DDBJ whole genome shotgun (WGS) entry which is preliminary data.</text>
</comment>
<proteinExistence type="predicted"/>
<sequence>MVRLILLLLVWLGACSTPGPYFRDLPATRVTVAGSAFDVRVRGELAEALRVNPQYAPRLGPLPVRARFAMAQVSGCEVVRVLGDQAQMTGELSCGGRPPDWSRQPVRASYSCVQLSTWLDDEPGAPYYDYDCDPY</sequence>
<dbReference type="EMBL" id="JASMWN010000002">
    <property type="protein sequence ID" value="MDU9002821.1"/>
    <property type="molecule type" value="Genomic_DNA"/>
</dbReference>
<dbReference type="Proteomes" id="UP001255416">
    <property type="component" value="Unassembled WGS sequence"/>
</dbReference>
<protein>
    <recommendedName>
        <fullName evidence="3">Lipoprotein</fullName>
    </recommendedName>
</protein>
<organism evidence="1 2">
    <name type="scientific">Sedimentitalea todarodis</name>
    <dbReference type="NCBI Taxonomy" id="1631240"/>
    <lineage>
        <taxon>Bacteria</taxon>
        <taxon>Pseudomonadati</taxon>
        <taxon>Pseudomonadota</taxon>
        <taxon>Alphaproteobacteria</taxon>
        <taxon>Rhodobacterales</taxon>
        <taxon>Paracoccaceae</taxon>
        <taxon>Sedimentitalea</taxon>
    </lineage>
</organism>
<accession>A0ABU3V9H9</accession>